<dbReference type="Pfam" id="PF07729">
    <property type="entry name" value="FCD"/>
    <property type="match status" value="1"/>
</dbReference>
<dbReference type="SMART" id="SM00345">
    <property type="entry name" value="HTH_GNTR"/>
    <property type="match status" value="2"/>
</dbReference>
<dbReference type="CDD" id="cd07377">
    <property type="entry name" value="WHTH_GntR"/>
    <property type="match status" value="1"/>
</dbReference>
<dbReference type="InterPro" id="IPR036388">
    <property type="entry name" value="WH-like_DNA-bd_sf"/>
</dbReference>
<dbReference type="OrthoDB" id="8066003at2"/>
<evidence type="ECO:0000256" key="2">
    <source>
        <dbReference type="ARBA" id="ARBA00023125"/>
    </source>
</evidence>
<dbReference type="Gene3D" id="1.20.120.530">
    <property type="entry name" value="GntR ligand-binding domain-like"/>
    <property type="match status" value="1"/>
</dbReference>
<dbReference type="InterPro" id="IPR011711">
    <property type="entry name" value="GntR_C"/>
</dbReference>
<dbReference type="InterPro" id="IPR000524">
    <property type="entry name" value="Tscrpt_reg_HTH_GntR"/>
</dbReference>
<dbReference type="RefSeq" id="WP_092857805.1">
    <property type="nucleotide sequence ID" value="NZ_FOQH01000002.1"/>
</dbReference>
<accession>A0A1I3CKF0</accession>
<dbReference type="PROSITE" id="PS50949">
    <property type="entry name" value="HTH_GNTR"/>
    <property type="match status" value="1"/>
</dbReference>
<evidence type="ECO:0000256" key="3">
    <source>
        <dbReference type="ARBA" id="ARBA00023163"/>
    </source>
</evidence>
<proteinExistence type="predicted"/>
<dbReference type="SMART" id="SM00895">
    <property type="entry name" value="FCD"/>
    <property type="match status" value="1"/>
</dbReference>
<reference evidence="5 6" key="1">
    <citation type="submission" date="2016-10" db="EMBL/GenBank/DDBJ databases">
        <authorList>
            <person name="de Groot N.N."/>
        </authorList>
    </citation>
    <scope>NUCLEOTIDE SEQUENCE [LARGE SCALE GENOMIC DNA]</scope>
    <source>
        <strain evidence="5 6">CGMCC 1.11030</strain>
    </source>
</reference>
<gene>
    <name evidence="5" type="ORF">SAMN05216258_10253</name>
</gene>
<dbReference type="STRING" id="1114924.SAMN05216258_10253"/>
<sequence length="339" mass="37324">MSEDDPERLETRTVDPGRPAPLYAAVERTLEQAIAGGRLAPGTVLTEGPVAALFGSSRTPVRTAMGELAARGMLERFAGRGFLVPGGEAPRRVKLTPAMLGLEEGAPEPQMGAAERIARDFEGSVARALPFGLFRVHEQAAADHYDVSRNVIRELLSRLQDRGLVQKNPRSHWMIGPLTARDVAHYFAIREALEPLALAESAPRLPGRELADMLERVVAAQEEPDDLPPPVIEELESDLHVRLLAASPNPHLLRMIRQSQIALVVNRVFAEFVGSRPFALAMGEHRIVLEFLTRGSWQAGADAMAEHMRLSAERTRRRLMAVSVFPQPELPGYLIRESN</sequence>
<keyword evidence="2" id="KW-0238">DNA-binding</keyword>
<keyword evidence="6" id="KW-1185">Reference proteome</keyword>
<evidence type="ECO:0000313" key="6">
    <source>
        <dbReference type="Proteomes" id="UP000199377"/>
    </source>
</evidence>
<dbReference type="PANTHER" id="PTHR43537:SF49">
    <property type="entry name" value="TRANSCRIPTIONAL REGULATORY PROTEIN"/>
    <property type="match status" value="1"/>
</dbReference>
<keyword evidence="3" id="KW-0804">Transcription</keyword>
<dbReference type="Proteomes" id="UP000199377">
    <property type="component" value="Unassembled WGS sequence"/>
</dbReference>
<dbReference type="InterPro" id="IPR008920">
    <property type="entry name" value="TF_FadR/GntR_C"/>
</dbReference>
<dbReference type="SUPFAM" id="SSF48008">
    <property type="entry name" value="GntR ligand-binding domain-like"/>
    <property type="match status" value="1"/>
</dbReference>
<dbReference type="Gene3D" id="1.10.10.10">
    <property type="entry name" value="Winged helix-like DNA-binding domain superfamily/Winged helix DNA-binding domain"/>
    <property type="match status" value="2"/>
</dbReference>
<dbReference type="EMBL" id="FOQH01000002">
    <property type="protein sequence ID" value="SFH74962.1"/>
    <property type="molecule type" value="Genomic_DNA"/>
</dbReference>
<dbReference type="InterPro" id="IPR036390">
    <property type="entry name" value="WH_DNA-bd_sf"/>
</dbReference>
<protein>
    <submittedName>
        <fullName evidence="5">Transcriptional regulator, GntR family</fullName>
    </submittedName>
</protein>
<dbReference type="GO" id="GO:0003677">
    <property type="term" value="F:DNA binding"/>
    <property type="evidence" value="ECO:0007669"/>
    <property type="project" value="UniProtKB-KW"/>
</dbReference>
<evidence type="ECO:0000259" key="4">
    <source>
        <dbReference type="PROSITE" id="PS50949"/>
    </source>
</evidence>
<dbReference type="PANTHER" id="PTHR43537">
    <property type="entry name" value="TRANSCRIPTIONAL REGULATOR, GNTR FAMILY"/>
    <property type="match status" value="1"/>
</dbReference>
<evidence type="ECO:0000313" key="5">
    <source>
        <dbReference type="EMBL" id="SFH74962.1"/>
    </source>
</evidence>
<dbReference type="AlphaFoldDB" id="A0A1I3CKF0"/>
<dbReference type="SUPFAM" id="SSF46785">
    <property type="entry name" value="Winged helix' DNA-binding domain"/>
    <property type="match status" value="2"/>
</dbReference>
<name>A0A1I3CKF0_9RHOB</name>
<organism evidence="5 6">
    <name type="scientific">Albimonas pacifica</name>
    <dbReference type="NCBI Taxonomy" id="1114924"/>
    <lineage>
        <taxon>Bacteria</taxon>
        <taxon>Pseudomonadati</taxon>
        <taxon>Pseudomonadota</taxon>
        <taxon>Alphaproteobacteria</taxon>
        <taxon>Rhodobacterales</taxon>
        <taxon>Paracoccaceae</taxon>
        <taxon>Albimonas</taxon>
    </lineage>
</organism>
<dbReference type="Pfam" id="PF00392">
    <property type="entry name" value="GntR"/>
    <property type="match status" value="1"/>
</dbReference>
<feature type="domain" description="HTH gntR-type" evidence="4">
    <location>
        <begin position="20"/>
        <end position="87"/>
    </location>
</feature>
<evidence type="ECO:0000256" key="1">
    <source>
        <dbReference type="ARBA" id="ARBA00023015"/>
    </source>
</evidence>
<dbReference type="GO" id="GO:0003700">
    <property type="term" value="F:DNA-binding transcription factor activity"/>
    <property type="evidence" value="ECO:0007669"/>
    <property type="project" value="InterPro"/>
</dbReference>
<keyword evidence="1" id="KW-0805">Transcription regulation</keyword>